<feature type="region of interest" description="Disordered" evidence="5">
    <location>
        <begin position="1"/>
        <end position="37"/>
    </location>
</feature>
<dbReference type="EMBL" id="SMKR01000031">
    <property type="protein sequence ID" value="TDD27668.1"/>
    <property type="molecule type" value="Genomic_DNA"/>
</dbReference>
<reference evidence="6 7" key="1">
    <citation type="submission" date="2019-02" db="EMBL/GenBank/DDBJ databases">
        <title>Draft genome sequences of novel Actinobacteria.</title>
        <authorList>
            <person name="Sahin N."/>
            <person name="Ay H."/>
            <person name="Saygin H."/>
        </authorList>
    </citation>
    <scope>NUCLEOTIDE SEQUENCE [LARGE SCALE GENOMIC DNA]</scope>
    <source>
        <strain evidence="6 7">16K104</strain>
    </source>
</reference>
<dbReference type="GO" id="GO:0016757">
    <property type="term" value="F:glycosyltransferase activity"/>
    <property type="evidence" value="ECO:0007669"/>
    <property type="project" value="UniProtKB-KW"/>
</dbReference>
<accession>A0A4R4XAN9</accession>
<dbReference type="Pfam" id="PF13641">
    <property type="entry name" value="Glyco_tranf_2_3"/>
    <property type="match status" value="1"/>
</dbReference>
<keyword evidence="4 6" id="KW-0808">Transferase</keyword>
<comment type="similarity">
    <text evidence="2">Belongs to the glycosyltransferase 2 family.</text>
</comment>
<keyword evidence="7" id="KW-1185">Reference proteome</keyword>
<dbReference type="InterPro" id="IPR019646">
    <property type="entry name" value="Aminoglyc_AdlTrfase"/>
</dbReference>
<gene>
    <name evidence="6" type="ORF">E1218_09790</name>
</gene>
<evidence type="ECO:0000313" key="7">
    <source>
        <dbReference type="Proteomes" id="UP000295172"/>
    </source>
</evidence>
<evidence type="ECO:0000256" key="4">
    <source>
        <dbReference type="ARBA" id="ARBA00022679"/>
    </source>
</evidence>
<sequence length="466" mass="50057">MHDPSATAIRPSGKDVDSSSPSLSVAMDNRQGRDHLSGRRLPMLGEVSVMTAERVLVLLELLEDFDVWVDGGWGVDALVGRQTRTHGDLDLGVARAQLGAVIGVLGTAGYVVTDERFVSVTVQLTHTVDGQRVDLHPSTALADGGSEQLDFDGNPHYLPPPEIGHIGGREVRCMRLSTQLRTHKGYVLRPQDLHDLDLLHELSDVVRASVVIPTVGRDLGPVLDGLARQVRAPGFEVVVGVDGDWEPTVDGVKVVRLGVPQGVSVARNRAVEAAQGEFVGFLDDDTVPGPDWVRRLVVGLSGVDAAVAGRVVEAGDGVLNRLRGLAFEHRHRQNARQVDYVNGGNCGFRAELFRELGGFDPAFRKSQDRDLARRAVLAGHTIAYEPDLMVTHTGSYTLRGLWSGRFRAGRAAKAMQKLSGDVSVGPRDLRTTYGGSLIALASQHGLKLALAALVSITAHRAGWITG</sequence>
<evidence type="ECO:0000256" key="3">
    <source>
        <dbReference type="ARBA" id="ARBA00022676"/>
    </source>
</evidence>
<dbReference type="InterPro" id="IPR029044">
    <property type="entry name" value="Nucleotide-diphossugar_trans"/>
</dbReference>
<dbReference type="OrthoDB" id="9800567at2"/>
<dbReference type="PANTHER" id="PTHR43179:SF12">
    <property type="entry name" value="GALACTOFURANOSYLTRANSFERASE GLFT2"/>
    <property type="match status" value="1"/>
</dbReference>
<name>A0A4R4XAN9_9ACTN</name>
<dbReference type="SUPFAM" id="SSF53448">
    <property type="entry name" value="Nucleotide-diphospho-sugar transferases"/>
    <property type="match status" value="1"/>
</dbReference>
<evidence type="ECO:0000313" key="6">
    <source>
        <dbReference type="EMBL" id="TDD27668.1"/>
    </source>
</evidence>
<dbReference type="PANTHER" id="PTHR43179">
    <property type="entry name" value="RHAMNOSYLTRANSFERASE WBBL"/>
    <property type="match status" value="1"/>
</dbReference>
<protein>
    <submittedName>
        <fullName evidence="6">Glycosyltransferase</fullName>
    </submittedName>
</protein>
<dbReference type="AlphaFoldDB" id="A0A4R4XAN9"/>
<evidence type="ECO:0000256" key="5">
    <source>
        <dbReference type="SAM" id="MobiDB-lite"/>
    </source>
</evidence>
<dbReference type="Pfam" id="PF10706">
    <property type="entry name" value="Aminoglyc_resit"/>
    <property type="match status" value="1"/>
</dbReference>
<proteinExistence type="inferred from homology"/>
<organism evidence="6 7">
    <name type="scientific">Kribbella turkmenica</name>
    <dbReference type="NCBI Taxonomy" id="2530375"/>
    <lineage>
        <taxon>Bacteria</taxon>
        <taxon>Bacillati</taxon>
        <taxon>Actinomycetota</taxon>
        <taxon>Actinomycetes</taxon>
        <taxon>Propionibacteriales</taxon>
        <taxon>Kribbellaceae</taxon>
        <taxon>Kribbella</taxon>
    </lineage>
</organism>
<comment type="caution">
    <text evidence="6">The sequence shown here is derived from an EMBL/GenBank/DDBJ whole genome shotgun (WGS) entry which is preliminary data.</text>
</comment>
<keyword evidence="3" id="KW-0328">Glycosyltransferase</keyword>
<dbReference type="Gene3D" id="3.30.460.40">
    <property type="match status" value="1"/>
</dbReference>
<dbReference type="Gene3D" id="3.90.550.10">
    <property type="entry name" value="Spore Coat Polysaccharide Biosynthesis Protein SpsA, Chain A"/>
    <property type="match status" value="1"/>
</dbReference>
<comment type="pathway">
    <text evidence="1">Cell wall biogenesis; cell wall polysaccharide biosynthesis.</text>
</comment>
<dbReference type="Proteomes" id="UP000295172">
    <property type="component" value="Unassembled WGS sequence"/>
</dbReference>
<evidence type="ECO:0000256" key="2">
    <source>
        <dbReference type="ARBA" id="ARBA00006739"/>
    </source>
</evidence>
<evidence type="ECO:0000256" key="1">
    <source>
        <dbReference type="ARBA" id="ARBA00004776"/>
    </source>
</evidence>